<evidence type="ECO:0000256" key="14">
    <source>
        <dbReference type="ARBA" id="ARBA00023170"/>
    </source>
</evidence>
<evidence type="ECO:0000259" key="21">
    <source>
        <dbReference type="PROSITE" id="PS51473"/>
    </source>
</evidence>
<comment type="catalytic activity">
    <reaction evidence="16">
        <text>L-threonyl-[protein] + ATP = O-phospho-L-threonyl-[protein] + ADP + H(+)</text>
        <dbReference type="Rhea" id="RHEA:46608"/>
        <dbReference type="Rhea" id="RHEA-COMP:11060"/>
        <dbReference type="Rhea" id="RHEA-COMP:11605"/>
        <dbReference type="ChEBI" id="CHEBI:15378"/>
        <dbReference type="ChEBI" id="CHEBI:30013"/>
        <dbReference type="ChEBI" id="CHEBI:30616"/>
        <dbReference type="ChEBI" id="CHEBI:61977"/>
        <dbReference type="ChEBI" id="CHEBI:456216"/>
        <dbReference type="EC" id="2.7.11.1"/>
    </reaction>
</comment>
<keyword evidence="10" id="KW-0067">ATP-binding</keyword>
<keyword evidence="8" id="KW-0547">Nucleotide-binding</keyword>
<feature type="transmembrane region" description="Helical" evidence="18">
    <location>
        <begin position="267"/>
        <end position="289"/>
    </location>
</feature>
<dbReference type="FunFam" id="1.10.510.10:FF:000467">
    <property type="entry name" value="Liguleless narrow1"/>
    <property type="match status" value="1"/>
</dbReference>
<dbReference type="GO" id="GO:0005524">
    <property type="term" value="F:ATP binding"/>
    <property type="evidence" value="ECO:0007669"/>
    <property type="project" value="UniProtKB-KW"/>
</dbReference>
<evidence type="ECO:0000256" key="5">
    <source>
        <dbReference type="ARBA" id="ARBA00022692"/>
    </source>
</evidence>
<dbReference type="PROSITE" id="PS00108">
    <property type="entry name" value="PROTEIN_KINASE_ST"/>
    <property type="match status" value="1"/>
</dbReference>
<dbReference type="Gene3D" id="3.30.430.20">
    <property type="entry name" value="Gnk2 domain, C-X8-C-X2-C motif"/>
    <property type="match status" value="2"/>
</dbReference>
<evidence type="ECO:0000256" key="19">
    <source>
        <dbReference type="SAM" id="SignalP"/>
    </source>
</evidence>
<protein>
    <recommendedName>
        <fullName evidence="2">non-specific serine/threonine protein kinase</fullName>
        <ecNumber evidence="2">2.7.11.1</ecNumber>
    </recommendedName>
</protein>
<evidence type="ECO:0000256" key="3">
    <source>
        <dbReference type="ARBA" id="ARBA00022527"/>
    </source>
</evidence>
<evidence type="ECO:0000256" key="16">
    <source>
        <dbReference type="ARBA" id="ARBA00047899"/>
    </source>
</evidence>
<dbReference type="CDD" id="cd23509">
    <property type="entry name" value="Gnk2-like"/>
    <property type="match status" value="2"/>
</dbReference>
<name>A0AAF1ALV8_DAUCS</name>
<reference evidence="22" key="1">
    <citation type="journal article" date="2016" name="Nat. Genet.">
        <title>A high-quality carrot genome assembly provides new insights into carotenoid accumulation and asterid genome evolution.</title>
        <authorList>
            <person name="Iorizzo M."/>
            <person name="Ellison S."/>
            <person name="Senalik D."/>
            <person name="Zeng P."/>
            <person name="Satapoomin P."/>
            <person name="Huang J."/>
            <person name="Bowman M."/>
            <person name="Iovene M."/>
            <person name="Sanseverino W."/>
            <person name="Cavagnaro P."/>
            <person name="Yildiz M."/>
            <person name="Macko-Podgorni A."/>
            <person name="Moranska E."/>
            <person name="Grzebelus E."/>
            <person name="Grzebelus D."/>
            <person name="Ashrafi H."/>
            <person name="Zheng Z."/>
            <person name="Cheng S."/>
            <person name="Spooner D."/>
            <person name="Van Deynze A."/>
            <person name="Simon P."/>
        </authorList>
    </citation>
    <scope>NUCLEOTIDE SEQUENCE</scope>
    <source>
        <tissue evidence="22">Leaf</tissue>
    </source>
</reference>
<dbReference type="EMBL" id="CP093343">
    <property type="protein sequence ID" value="WOG85292.1"/>
    <property type="molecule type" value="Genomic_DNA"/>
</dbReference>
<feature type="domain" description="Gnk2-homologous" evidence="21">
    <location>
        <begin position="138"/>
        <end position="243"/>
    </location>
</feature>
<evidence type="ECO:0000256" key="1">
    <source>
        <dbReference type="ARBA" id="ARBA00004167"/>
    </source>
</evidence>
<evidence type="ECO:0000256" key="15">
    <source>
        <dbReference type="ARBA" id="ARBA00023180"/>
    </source>
</evidence>
<evidence type="ECO:0000313" key="22">
    <source>
        <dbReference type="EMBL" id="WOG85292.1"/>
    </source>
</evidence>
<keyword evidence="9" id="KW-0418">Kinase</keyword>
<keyword evidence="12 18" id="KW-0472">Membrane</keyword>
<keyword evidence="11 18" id="KW-1133">Transmembrane helix</keyword>
<dbReference type="InterPro" id="IPR001245">
    <property type="entry name" value="Ser-Thr/Tyr_kinase_cat_dom"/>
</dbReference>
<dbReference type="EC" id="2.7.11.1" evidence="2"/>
<evidence type="ECO:0000256" key="12">
    <source>
        <dbReference type="ARBA" id="ARBA00023136"/>
    </source>
</evidence>
<dbReference type="SUPFAM" id="SSF56112">
    <property type="entry name" value="Protein kinase-like (PK-like)"/>
    <property type="match status" value="1"/>
</dbReference>
<dbReference type="PROSITE" id="PS50011">
    <property type="entry name" value="PROTEIN_KINASE_DOM"/>
    <property type="match status" value="1"/>
</dbReference>
<evidence type="ECO:0000256" key="2">
    <source>
        <dbReference type="ARBA" id="ARBA00012513"/>
    </source>
</evidence>
<dbReference type="Pfam" id="PF01657">
    <property type="entry name" value="Stress-antifung"/>
    <property type="match status" value="2"/>
</dbReference>
<dbReference type="Gene3D" id="3.30.200.20">
    <property type="entry name" value="Phosphorylase Kinase, domain 1"/>
    <property type="match status" value="1"/>
</dbReference>
<evidence type="ECO:0000256" key="8">
    <source>
        <dbReference type="ARBA" id="ARBA00022741"/>
    </source>
</evidence>
<keyword evidence="14" id="KW-0675">Receptor</keyword>
<feature type="domain" description="Protein kinase" evidence="20">
    <location>
        <begin position="358"/>
        <end position="637"/>
    </location>
</feature>
<evidence type="ECO:0000256" key="9">
    <source>
        <dbReference type="ARBA" id="ARBA00022777"/>
    </source>
</evidence>
<dbReference type="Proteomes" id="UP000077755">
    <property type="component" value="Chromosome 1"/>
</dbReference>
<dbReference type="GO" id="GO:0004674">
    <property type="term" value="F:protein serine/threonine kinase activity"/>
    <property type="evidence" value="ECO:0007669"/>
    <property type="project" value="UniProtKB-KW"/>
</dbReference>
<evidence type="ECO:0000256" key="18">
    <source>
        <dbReference type="SAM" id="Phobius"/>
    </source>
</evidence>
<dbReference type="Pfam" id="PF07714">
    <property type="entry name" value="PK_Tyr_Ser-Thr"/>
    <property type="match status" value="1"/>
</dbReference>
<dbReference type="InterPro" id="IPR011009">
    <property type="entry name" value="Kinase-like_dom_sf"/>
</dbReference>
<keyword evidence="23" id="KW-1185">Reference proteome</keyword>
<proteinExistence type="predicted"/>
<evidence type="ECO:0000259" key="20">
    <source>
        <dbReference type="PROSITE" id="PS50011"/>
    </source>
</evidence>
<feature type="domain" description="Gnk2-homologous" evidence="21">
    <location>
        <begin position="29"/>
        <end position="132"/>
    </location>
</feature>
<dbReference type="InterPro" id="IPR038408">
    <property type="entry name" value="GNK2_sf"/>
</dbReference>
<evidence type="ECO:0000256" key="7">
    <source>
        <dbReference type="ARBA" id="ARBA00022737"/>
    </source>
</evidence>
<accession>A0AAF1ALV8</accession>
<evidence type="ECO:0000256" key="4">
    <source>
        <dbReference type="ARBA" id="ARBA00022679"/>
    </source>
</evidence>
<dbReference type="AlphaFoldDB" id="A0AAF1ALV8"/>
<dbReference type="InterPro" id="IPR000719">
    <property type="entry name" value="Prot_kinase_dom"/>
</dbReference>
<dbReference type="InterPro" id="IPR002902">
    <property type="entry name" value="GNK2"/>
</dbReference>
<dbReference type="Gene3D" id="1.10.510.10">
    <property type="entry name" value="Transferase(Phosphotransferase) domain 1"/>
    <property type="match status" value="1"/>
</dbReference>
<dbReference type="KEGG" id="dcr:108194862"/>
<gene>
    <name evidence="22" type="ORF">DCAR_0104480</name>
</gene>
<evidence type="ECO:0000256" key="17">
    <source>
        <dbReference type="ARBA" id="ARBA00048679"/>
    </source>
</evidence>
<keyword evidence="13" id="KW-1015">Disulfide bond</keyword>
<dbReference type="SMART" id="SM00220">
    <property type="entry name" value="S_TKc"/>
    <property type="match status" value="1"/>
</dbReference>
<keyword evidence="5 18" id="KW-0812">Transmembrane</keyword>
<comment type="subcellular location">
    <subcellularLocation>
        <location evidence="1">Membrane</location>
        <topology evidence="1">Single-pass membrane protein</topology>
    </subcellularLocation>
</comment>
<comment type="catalytic activity">
    <reaction evidence="17">
        <text>L-seryl-[protein] + ATP = O-phospho-L-seryl-[protein] + ADP + H(+)</text>
        <dbReference type="Rhea" id="RHEA:17989"/>
        <dbReference type="Rhea" id="RHEA-COMP:9863"/>
        <dbReference type="Rhea" id="RHEA-COMP:11604"/>
        <dbReference type="ChEBI" id="CHEBI:15378"/>
        <dbReference type="ChEBI" id="CHEBI:29999"/>
        <dbReference type="ChEBI" id="CHEBI:30616"/>
        <dbReference type="ChEBI" id="CHEBI:83421"/>
        <dbReference type="ChEBI" id="CHEBI:456216"/>
        <dbReference type="EC" id="2.7.11.1"/>
    </reaction>
</comment>
<evidence type="ECO:0000256" key="6">
    <source>
        <dbReference type="ARBA" id="ARBA00022729"/>
    </source>
</evidence>
<evidence type="ECO:0000313" key="23">
    <source>
        <dbReference type="Proteomes" id="UP000077755"/>
    </source>
</evidence>
<reference evidence="22" key="2">
    <citation type="submission" date="2022-03" db="EMBL/GenBank/DDBJ databases">
        <title>Draft title - Genomic analysis of global carrot germplasm unveils the trajectory of domestication and the origin of high carotenoid orange carrot.</title>
        <authorList>
            <person name="Iorizzo M."/>
            <person name="Ellison S."/>
            <person name="Senalik D."/>
            <person name="Macko-Podgorni A."/>
            <person name="Grzebelus D."/>
            <person name="Bostan H."/>
            <person name="Rolling W."/>
            <person name="Curaba J."/>
            <person name="Simon P."/>
        </authorList>
    </citation>
    <scope>NUCLEOTIDE SEQUENCE</scope>
    <source>
        <tissue evidence="22">Leaf</tissue>
    </source>
</reference>
<keyword evidence="3" id="KW-0723">Serine/threonine-protein kinase</keyword>
<feature type="signal peptide" evidence="19">
    <location>
        <begin position="1"/>
        <end position="29"/>
    </location>
</feature>
<dbReference type="CDD" id="cd14066">
    <property type="entry name" value="STKc_IRAK"/>
    <property type="match status" value="1"/>
</dbReference>
<dbReference type="PROSITE" id="PS51473">
    <property type="entry name" value="GNK2"/>
    <property type="match status" value="2"/>
</dbReference>
<dbReference type="InterPro" id="IPR008271">
    <property type="entry name" value="Ser/Thr_kinase_AS"/>
</dbReference>
<dbReference type="FunFam" id="3.30.200.20:FF:000195">
    <property type="entry name" value="G-type lectin S-receptor-like serine/threonine-protein kinase"/>
    <property type="match status" value="1"/>
</dbReference>
<feature type="chain" id="PRO_5042206269" description="non-specific serine/threonine protein kinase" evidence="19">
    <location>
        <begin position="30"/>
        <end position="674"/>
    </location>
</feature>
<evidence type="ECO:0000256" key="11">
    <source>
        <dbReference type="ARBA" id="ARBA00022989"/>
    </source>
</evidence>
<organism evidence="22 23">
    <name type="scientific">Daucus carota subsp. sativus</name>
    <name type="common">Carrot</name>
    <dbReference type="NCBI Taxonomy" id="79200"/>
    <lineage>
        <taxon>Eukaryota</taxon>
        <taxon>Viridiplantae</taxon>
        <taxon>Streptophyta</taxon>
        <taxon>Embryophyta</taxon>
        <taxon>Tracheophyta</taxon>
        <taxon>Spermatophyta</taxon>
        <taxon>Magnoliopsida</taxon>
        <taxon>eudicotyledons</taxon>
        <taxon>Gunneridae</taxon>
        <taxon>Pentapetalae</taxon>
        <taxon>asterids</taxon>
        <taxon>campanulids</taxon>
        <taxon>Apiales</taxon>
        <taxon>Apiaceae</taxon>
        <taxon>Apioideae</taxon>
        <taxon>Scandiceae</taxon>
        <taxon>Daucinae</taxon>
        <taxon>Daucus</taxon>
        <taxon>Daucus sect. Daucus</taxon>
    </lineage>
</organism>
<keyword evidence="7" id="KW-0677">Repeat</keyword>
<dbReference type="PANTHER" id="PTHR27002">
    <property type="entry name" value="RECEPTOR-LIKE SERINE/THREONINE-PROTEIN KINASE SD1-8"/>
    <property type="match status" value="1"/>
</dbReference>
<sequence length="674" mass="75667">MAFVINFSYITPLVFFILSLVFLHDIVHADPPYKLCQGENFTENSAFQINRDDLLGSLSLNAASLPKFYNTSSGNDKNTVYGLFLCYNYVKHDECTKCAEVATKDIRNLCKTSKEALLWSENCQLRYSDQKFFGLLDVADNVKQTNPKPFSDPGRLQSILNPVLLSMSKLVASSIDMVATKNISFPGDNPIYAFAQCTKDLSSEDCNTCLRAAISNISSCCYSYRGARLFSRSCFLRYEFNNFIDLDDGGITVPEIPKHSDGRNKQMIVALIFGAMAVVIAVISFYLYCLAPRKQASNSNAHNIGKGRFFHQQVQLPEANEHSDTYAMLQKFQALNNLDPQEFPFFPMESVLVATNDFSDSNKLGQGGFGPVYKGTLPTGEKIAVKRLSATSTQGSDEFVNEVLLIFKLQHKNLVRLLGFCIDKEERILVYEYMSNSSLDLILNDESKRAQVSWTVRLDIVKGIARGMLYLHQDSRLRIIHRDLKPSNVLLDKEMNPKISDFGMARIFGGSDCQANSTAKIVGTYGYIAPEFAMEGLYSIKSDVFSFGVLLLEIISGKRNAEFHISTRTKSLLSYAWELWNEGKGKDLMDPLLADACSLDDFLRCMHIGLLCVQEDSYDRPTMLSVVMMLNCETTALTQPERPAYSVGRLPHHQKTCYNNLSINDLSISNAYPR</sequence>
<evidence type="ECO:0000256" key="13">
    <source>
        <dbReference type="ARBA" id="ARBA00023157"/>
    </source>
</evidence>
<keyword evidence="15" id="KW-0325">Glycoprotein</keyword>
<dbReference type="PANTHER" id="PTHR27002:SF679">
    <property type="entry name" value="CYSTEINE-RICH RECEPTOR-LIKE PROTEIN KINASE 10 ISOFORM X1"/>
    <property type="match status" value="1"/>
</dbReference>
<keyword evidence="6 19" id="KW-0732">Signal</keyword>
<evidence type="ECO:0000256" key="10">
    <source>
        <dbReference type="ARBA" id="ARBA00022840"/>
    </source>
</evidence>
<dbReference type="GO" id="GO:0005886">
    <property type="term" value="C:plasma membrane"/>
    <property type="evidence" value="ECO:0007669"/>
    <property type="project" value="TreeGrafter"/>
</dbReference>
<keyword evidence="4" id="KW-0808">Transferase</keyword>